<accession>A0ABZ0INU6</accession>
<evidence type="ECO:0000313" key="3">
    <source>
        <dbReference type="Proteomes" id="UP001302349"/>
    </source>
</evidence>
<keyword evidence="3" id="KW-1185">Reference proteome</keyword>
<dbReference type="RefSeq" id="WP_317489414.1">
    <property type="nucleotide sequence ID" value="NZ_CP136051.1"/>
</dbReference>
<dbReference type="InterPro" id="IPR019845">
    <property type="entry name" value="Squalene/phytoene_synthase_CS"/>
</dbReference>
<proteinExistence type="predicted"/>
<dbReference type="CDD" id="cd00683">
    <property type="entry name" value="Trans_IPPS_HH"/>
    <property type="match status" value="1"/>
</dbReference>
<keyword evidence="1 2" id="KW-0808">Transferase</keyword>
<dbReference type="Proteomes" id="UP001302349">
    <property type="component" value="Chromosome"/>
</dbReference>
<dbReference type="InterPro" id="IPR008949">
    <property type="entry name" value="Isoprenoid_synthase_dom_sf"/>
</dbReference>
<dbReference type="InterPro" id="IPR002060">
    <property type="entry name" value="Squ/phyt_synthse"/>
</dbReference>
<dbReference type="EC" id="2.5.1.-" evidence="2"/>
<dbReference type="GO" id="GO:0016740">
    <property type="term" value="F:transferase activity"/>
    <property type="evidence" value="ECO:0007669"/>
    <property type="project" value="UniProtKB-KW"/>
</dbReference>
<dbReference type="InterPro" id="IPR033904">
    <property type="entry name" value="Trans_IPPS_HH"/>
</dbReference>
<name>A0ABZ0INU6_9BACT</name>
<organism evidence="2 3">
    <name type="scientific">Imperialibacter roseus</name>
    <dbReference type="NCBI Taxonomy" id="1324217"/>
    <lineage>
        <taxon>Bacteria</taxon>
        <taxon>Pseudomonadati</taxon>
        <taxon>Bacteroidota</taxon>
        <taxon>Cytophagia</taxon>
        <taxon>Cytophagales</taxon>
        <taxon>Flammeovirgaceae</taxon>
        <taxon>Imperialibacter</taxon>
    </lineage>
</organism>
<sequence>MNHIDLFDSTALKVSQLVTERYSTSFTLGIKTLHKKFRDPVFAIYGFVRYADEIVDTFHDHNKKALLERFRKDTYDAIDEKLSFNPILHSFQSVVNQYKIENELIDAFLRSMEMDIIQNEYNESGYQEYIYGSAEVVGLMCLRVFCEGDDEQFRSLKAPARRLGAAFQKVNFLRDIKSDFKDRGRTYFPGVDFNNFSQISKAQIESDIQQDFDAAYEGIKRLPKGARLGVYLAYVYYLTLFSKIKRLPVARIMTERIRIPDSKKIILLFQTYLKHSLNSF</sequence>
<evidence type="ECO:0000313" key="2">
    <source>
        <dbReference type="EMBL" id="WOK06708.1"/>
    </source>
</evidence>
<reference evidence="2 3" key="1">
    <citation type="journal article" date="2023" name="Microbiol. Resour. Announc.">
        <title>Complete Genome Sequence of Imperialibacter roseus strain P4T.</title>
        <authorList>
            <person name="Tizabi D.R."/>
            <person name="Bachvaroff T."/>
            <person name="Hill R.T."/>
        </authorList>
    </citation>
    <scope>NUCLEOTIDE SEQUENCE [LARGE SCALE GENOMIC DNA]</scope>
    <source>
        <strain evidence="2 3">P4T</strain>
    </source>
</reference>
<dbReference type="Gene3D" id="1.10.600.10">
    <property type="entry name" value="Farnesyl Diphosphate Synthase"/>
    <property type="match status" value="1"/>
</dbReference>
<dbReference type="InterPro" id="IPR044843">
    <property type="entry name" value="Trans_IPPS_bact-type"/>
</dbReference>
<evidence type="ECO:0000256" key="1">
    <source>
        <dbReference type="ARBA" id="ARBA00022679"/>
    </source>
</evidence>
<dbReference type="SFLD" id="SFLDG01212">
    <property type="entry name" value="Phytoene_synthase_like"/>
    <property type="match status" value="1"/>
</dbReference>
<dbReference type="SUPFAM" id="SSF48576">
    <property type="entry name" value="Terpenoid synthases"/>
    <property type="match status" value="1"/>
</dbReference>
<dbReference type="PROSITE" id="PS01045">
    <property type="entry name" value="SQUALEN_PHYTOEN_SYN_2"/>
    <property type="match status" value="1"/>
</dbReference>
<gene>
    <name evidence="2" type="ORF">RT717_26915</name>
</gene>
<dbReference type="PANTHER" id="PTHR31480">
    <property type="entry name" value="BIFUNCTIONAL LYCOPENE CYCLASE/PHYTOENE SYNTHASE"/>
    <property type="match status" value="1"/>
</dbReference>
<dbReference type="Pfam" id="PF00494">
    <property type="entry name" value="SQS_PSY"/>
    <property type="match status" value="1"/>
</dbReference>
<dbReference type="SFLD" id="SFLDG01018">
    <property type="entry name" value="Squalene/Phytoene_Synthase_Lik"/>
    <property type="match status" value="1"/>
</dbReference>
<dbReference type="EMBL" id="CP136051">
    <property type="protein sequence ID" value="WOK06708.1"/>
    <property type="molecule type" value="Genomic_DNA"/>
</dbReference>
<dbReference type="SFLD" id="SFLDS00005">
    <property type="entry name" value="Isoprenoid_Synthase_Type_I"/>
    <property type="match status" value="1"/>
</dbReference>
<protein>
    <submittedName>
        <fullName evidence="2">Phytoene/squalene synthase family protein</fullName>
        <ecNumber evidence="2">2.5.1.-</ecNumber>
    </submittedName>
</protein>